<dbReference type="Pfam" id="PF01594">
    <property type="entry name" value="AI-2E_transport"/>
    <property type="match status" value="1"/>
</dbReference>
<keyword evidence="7 8" id="KW-0472">Membrane</keyword>
<dbReference type="AlphaFoldDB" id="A0A0R2MSZ7"/>
<dbReference type="PANTHER" id="PTHR21716">
    <property type="entry name" value="TRANSMEMBRANE PROTEIN"/>
    <property type="match status" value="1"/>
</dbReference>
<comment type="caution">
    <text evidence="9">The sequence shown here is derived from an EMBL/GenBank/DDBJ whole genome shotgun (WGS) entry which is preliminary data.</text>
</comment>
<evidence type="ECO:0000256" key="8">
    <source>
        <dbReference type="SAM" id="Phobius"/>
    </source>
</evidence>
<protein>
    <submittedName>
        <fullName evidence="9">Permease</fullName>
    </submittedName>
</protein>
<evidence type="ECO:0000256" key="6">
    <source>
        <dbReference type="ARBA" id="ARBA00022989"/>
    </source>
</evidence>
<evidence type="ECO:0000256" key="7">
    <source>
        <dbReference type="ARBA" id="ARBA00023136"/>
    </source>
</evidence>
<keyword evidence="10" id="KW-1185">Reference proteome</keyword>
<reference evidence="9 10" key="1">
    <citation type="journal article" date="2015" name="Genome Announc.">
        <title>Expanding the biotechnology potential of lactobacilli through comparative genomics of 213 strains and associated genera.</title>
        <authorList>
            <person name="Sun Z."/>
            <person name="Harris H.M."/>
            <person name="McCann A."/>
            <person name="Guo C."/>
            <person name="Argimon S."/>
            <person name="Zhang W."/>
            <person name="Yang X."/>
            <person name="Jeffery I.B."/>
            <person name="Cooney J.C."/>
            <person name="Kagawa T.F."/>
            <person name="Liu W."/>
            <person name="Song Y."/>
            <person name="Salvetti E."/>
            <person name="Wrobel A."/>
            <person name="Rasinkangas P."/>
            <person name="Parkhill J."/>
            <person name="Rea M.C."/>
            <person name="O'Sullivan O."/>
            <person name="Ritari J."/>
            <person name="Douillard F.P."/>
            <person name="Paul Ross R."/>
            <person name="Yang R."/>
            <person name="Briner A.E."/>
            <person name="Felis G.E."/>
            <person name="de Vos W.M."/>
            <person name="Barrangou R."/>
            <person name="Klaenhammer T.R."/>
            <person name="Caufield P.W."/>
            <person name="Cui Y."/>
            <person name="Zhang H."/>
            <person name="O'Toole P.W."/>
        </authorList>
    </citation>
    <scope>NUCLEOTIDE SEQUENCE [LARGE SCALE GENOMIC DNA]</scope>
    <source>
        <strain evidence="9 10">DSM 24301</strain>
    </source>
</reference>
<evidence type="ECO:0000313" key="9">
    <source>
        <dbReference type="EMBL" id="KRO16708.1"/>
    </source>
</evidence>
<dbReference type="STRING" id="1293598.IV56_GL000982"/>
<feature type="transmembrane region" description="Helical" evidence="8">
    <location>
        <begin position="254"/>
        <end position="283"/>
    </location>
</feature>
<evidence type="ECO:0000256" key="2">
    <source>
        <dbReference type="ARBA" id="ARBA00009773"/>
    </source>
</evidence>
<dbReference type="PANTHER" id="PTHR21716:SF53">
    <property type="entry name" value="PERMEASE PERM-RELATED"/>
    <property type="match status" value="1"/>
</dbReference>
<feature type="transmembrane region" description="Helical" evidence="8">
    <location>
        <begin position="79"/>
        <end position="100"/>
    </location>
</feature>
<feature type="transmembrane region" description="Helical" evidence="8">
    <location>
        <begin position="45"/>
        <end position="67"/>
    </location>
</feature>
<accession>A0A0R2MSZ7</accession>
<evidence type="ECO:0000313" key="10">
    <source>
        <dbReference type="Proteomes" id="UP000050969"/>
    </source>
</evidence>
<dbReference type="GO" id="GO:0005886">
    <property type="term" value="C:plasma membrane"/>
    <property type="evidence" value="ECO:0007669"/>
    <property type="project" value="UniProtKB-SubCell"/>
</dbReference>
<feature type="transmembrane region" description="Helical" evidence="8">
    <location>
        <begin position="168"/>
        <end position="190"/>
    </location>
</feature>
<dbReference type="GO" id="GO:0055085">
    <property type="term" value="P:transmembrane transport"/>
    <property type="evidence" value="ECO:0007669"/>
    <property type="project" value="TreeGrafter"/>
</dbReference>
<proteinExistence type="inferred from homology"/>
<feature type="transmembrane region" description="Helical" evidence="8">
    <location>
        <begin position="226"/>
        <end position="248"/>
    </location>
</feature>
<dbReference type="EMBL" id="JQCE01000034">
    <property type="protein sequence ID" value="KRO16708.1"/>
    <property type="molecule type" value="Genomic_DNA"/>
</dbReference>
<keyword evidence="3" id="KW-0813">Transport</keyword>
<keyword evidence="6 8" id="KW-1133">Transmembrane helix</keyword>
<sequence length="381" mass="41907">MEATGMFNKIRQSKLMFWSVEALVIVALIIGLSNISFVFAPVATFFSTLLIPILAAGFLYYLFNPLVKLLGKLHIPRNGAIAIIFLAVFGGIVFIIAAVIPNLINQISQLITSLPSMFRKLRAFAEQASRYNWYKQLGIQNYINSIDIQPAKMLSQVLGGFSSGLPGIIGSVAGTVIAVITIPVLLFYMLKDGHLLVPSVQKFFPDRYADEIAVVFQRMSDTLSHYIAGQAIECLFVGTFTFIGYLIIGMPYAFLLGFIAGVCTIIPYLGPYIGIMPALGVAFTQGWQKAALVVIVVIIVQMTDGNLIYPNVIGRSLDIHPLTIIILLLMAGNLWGLLGTILAVPVYAVLKTVLTYVLELYRFHRSQPQLPEPNDDSELKK</sequence>
<dbReference type="Proteomes" id="UP000050969">
    <property type="component" value="Unassembled WGS sequence"/>
</dbReference>
<evidence type="ECO:0000256" key="4">
    <source>
        <dbReference type="ARBA" id="ARBA00022475"/>
    </source>
</evidence>
<dbReference type="InterPro" id="IPR002549">
    <property type="entry name" value="AI-2E-like"/>
</dbReference>
<keyword evidence="5 8" id="KW-0812">Transmembrane</keyword>
<feature type="transmembrane region" description="Helical" evidence="8">
    <location>
        <begin position="15"/>
        <end position="39"/>
    </location>
</feature>
<dbReference type="PATRIC" id="fig|1293598.4.peg.1032"/>
<evidence type="ECO:0000256" key="5">
    <source>
        <dbReference type="ARBA" id="ARBA00022692"/>
    </source>
</evidence>
<feature type="transmembrane region" description="Helical" evidence="8">
    <location>
        <begin position="321"/>
        <end position="350"/>
    </location>
</feature>
<comment type="similarity">
    <text evidence="2">Belongs to the autoinducer-2 exporter (AI-2E) (TC 2.A.86) family.</text>
</comment>
<name>A0A0R2MSZ7_9LACO</name>
<keyword evidence="4" id="KW-1003">Cell membrane</keyword>
<feature type="transmembrane region" description="Helical" evidence="8">
    <location>
        <begin position="290"/>
        <end position="309"/>
    </location>
</feature>
<gene>
    <name evidence="9" type="ORF">IV56_GL000982</name>
</gene>
<evidence type="ECO:0000256" key="1">
    <source>
        <dbReference type="ARBA" id="ARBA00004651"/>
    </source>
</evidence>
<organism evidence="9 10">
    <name type="scientific">Lacticaseibacillus saniviri JCM 17471 = DSM 24301</name>
    <dbReference type="NCBI Taxonomy" id="1293598"/>
    <lineage>
        <taxon>Bacteria</taxon>
        <taxon>Bacillati</taxon>
        <taxon>Bacillota</taxon>
        <taxon>Bacilli</taxon>
        <taxon>Lactobacillales</taxon>
        <taxon>Lactobacillaceae</taxon>
        <taxon>Lacticaseibacillus</taxon>
    </lineage>
</organism>
<comment type="subcellular location">
    <subcellularLocation>
        <location evidence="1">Cell membrane</location>
        <topology evidence="1">Multi-pass membrane protein</topology>
    </subcellularLocation>
</comment>
<evidence type="ECO:0000256" key="3">
    <source>
        <dbReference type="ARBA" id="ARBA00022448"/>
    </source>
</evidence>